<dbReference type="InterPro" id="IPR006342">
    <property type="entry name" value="FkbM_mtfrase"/>
</dbReference>
<gene>
    <name evidence="2" type="ORF">HMPREF1535_01485</name>
</gene>
<dbReference type="HOGENOM" id="CLU_061139_0_0_10"/>
<dbReference type="SUPFAM" id="SSF53335">
    <property type="entry name" value="S-adenosyl-L-methionine-dependent methyltransferases"/>
    <property type="match status" value="1"/>
</dbReference>
<organism evidence="2 3">
    <name type="scientific">Parabacteroides goldsteinii DSM 19448 = WAL 12034</name>
    <dbReference type="NCBI Taxonomy" id="927665"/>
    <lineage>
        <taxon>Bacteria</taxon>
        <taxon>Pseudomonadati</taxon>
        <taxon>Bacteroidota</taxon>
        <taxon>Bacteroidia</taxon>
        <taxon>Bacteroidales</taxon>
        <taxon>Tannerellaceae</taxon>
        <taxon>Parabacteroides</taxon>
    </lineage>
</organism>
<proteinExistence type="predicted"/>
<comment type="caution">
    <text evidence="2">The sequence shown here is derived from an EMBL/GenBank/DDBJ whole genome shotgun (WGS) entry which is preliminary data.</text>
</comment>
<protein>
    <recommendedName>
        <fullName evidence="1">Methyltransferase FkbM domain-containing protein</fullName>
    </recommendedName>
</protein>
<dbReference type="AlphaFoldDB" id="A0A0F5JGI2"/>
<dbReference type="Pfam" id="PF05050">
    <property type="entry name" value="Methyltransf_21"/>
    <property type="match status" value="1"/>
</dbReference>
<feature type="domain" description="Methyltransferase FkbM" evidence="1">
    <location>
        <begin position="197"/>
        <end position="247"/>
    </location>
</feature>
<evidence type="ECO:0000313" key="2">
    <source>
        <dbReference type="EMBL" id="KKB56833.1"/>
    </source>
</evidence>
<dbReference type="RefSeq" id="WP_052716669.1">
    <property type="nucleotide sequence ID" value="NZ_KQ033912.1"/>
</dbReference>
<name>A0A0F5JGI2_9BACT</name>
<evidence type="ECO:0000259" key="1">
    <source>
        <dbReference type="Pfam" id="PF05050"/>
    </source>
</evidence>
<reference evidence="2 3" key="1">
    <citation type="submission" date="2013-04" db="EMBL/GenBank/DDBJ databases">
        <title>The Genome Sequence of Parabacteroides goldsteinii DSM 19448.</title>
        <authorList>
            <consortium name="The Broad Institute Genomics Platform"/>
            <person name="Earl A."/>
            <person name="Ward D."/>
            <person name="Feldgarden M."/>
            <person name="Gevers D."/>
            <person name="Martens E."/>
            <person name="Sakamoto M."/>
            <person name="Benno Y."/>
            <person name="Song Y."/>
            <person name="Liu C."/>
            <person name="Lee J."/>
            <person name="Bolanos M."/>
            <person name="Vaisanen M.L."/>
            <person name="Finegold S.M."/>
            <person name="Walker B."/>
            <person name="Young S."/>
            <person name="Zeng Q."/>
            <person name="Gargeya S."/>
            <person name="Fitzgerald M."/>
            <person name="Haas B."/>
            <person name="Abouelleil A."/>
            <person name="Allen A.W."/>
            <person name="Alvarado L."/>
            <person name="Arachchi H.M."/>
            <person name="Berlin A.M."/>
            <person name="Chapman S.B."/>
            <person name="Gainer-Dewar J."/>
            <person name="Goldberg J."/>
            <person name="Griggs A."/>
            <person name="Gujja S."/>
            <person name="Hansen M."/>
            <person name="Howarth C."/>
            <person name="Imamovic A."/>
            <person name="Ireland A."/>
            <person name="Larimer J."/>
            <person name="McCowan C."/>
            <person name="Murphy C."/>
            <person name="Pearson M."/>
            <person name="Poon T.W."/>
            <person name="Priest M."/>
            <person name="Roberts A."/>
            <person name="Saif S."/>
            <person name="Shea T."/>
            <person name="Sisk P."/>
            <person name="Sykes S."/>
            <person name="Wortman J."/>
            <person name="Nusbaum C."/>
            <person name="Birren B."/>
        </authorList>
    </citation>
    <scope>NUCLEOTIDE SEQUENCE [LARGE SCALE GENOMIC DNA]</scope>
    <source>
        <strain evidence="2 3">DSM 19448</strain>
    </source>
</reference>
<accession>A0A0F5JGI2</accession>
<evidence type="ECO:0000313" key="3">
    <source>
        <dbReference type="Proteomes" id="UP000033047"/>
    </source>
</evidence>
<sequence>MSVFFVNMYRDLFSKNIRDRIYKLFLGDVLFFFRNFKECLWYKLYFIYCFFRKPRNDQERSFQVLGKIGVSPYPYLWRKEYEVVDYPTFIDSDNGLPYVLHKHKRLYFKRDMHDIVSNVYRSLLIEQDERSAHCYVHSSEELKNKYLLDVGSAEAYFTLEMIDHVKHAYLFECDEDWIEALSATFKPWSEKVTIVRRYVSDTDDENSITLDSFFKDKSADNLFIKMDIEGYERKALQGCKELLSSFRNISGAICIYHRHDDAKVIKEYLCNNACNTSIQPGYLYFEKEMRHAVLHFSQNK</sequence>
<dbReference type="Proteomes" id="UP000033047">
    <property type="component" value="Unassembled WGS sequence"/>
</dbReference>
<dbReference type="Gene3D" id="3.40.50.150">
    <property type="entry name" value="Vaccinia Virus protein VP39"/>
    <property type="match status" value="1"/>
</dbReference>
<dbReference type="InterPro" id="IPR029063">
    <property type="entry name" value="SAM-dependent_MTases_sf"/>
</dbReference>
<dbReference type="EMBL" id="AQHV01000010">
    <property type="protein sequence ID" value="KKB56833.1"/>
    <property type="molecule type" value="Genomic_DNA"/>
</dbReference>
<dbReference type="STRING" id="927665.HMPREF1535_01485"/>
<dbReference type="PATRIC" id="fig|927665.4.peg.1518"/>